<gene>
    <name evidence="2" type="ORF">DCAR_0311567</name>
</gene>
<evidence type="ECO:0000259" key="1">
    <source>
        <dbReference type="Pfam" id="PF14214"/>
    </source>
</evidence>
<dbReference type="EMBL" id="CP093345">
    <property type="protein sequence ID" value="WOG92304.1"/>
    <property type="molecule type" value="Genomic_DNA"/>
</dbReference>
<reference evidence="2" key="1">
    <citation type="journal article" date="2016" name="Nat. Genet.">
        <title>A high-quality carrot genome assembly provides new insights into carotenoid accumulation and asterid genome evolution.</title>
        <authorList>
            <person name="Iorizzo M."/>
            <person name="Ellison S."/>
            <person name="Senalik D."/>
            <person name="Zeng P."/>
            <person name="Satapoomin P."/>
            <person name="Huang J."/>
            <person name="Bowman M."/>
            <person name="Iovene M."/>
            <person name="Sanseverino W."/>
            <person name="Cavagnaro P."/>
            <person name="Yildiz M."/>
            <person name="Macko-Podgorni A."/>
            <person name="Moranska E."/>
            <person name="Grzebelus E."/>
            <person name="Grzebelus D."/>
            <person name="Ashrafi H."/>
            <person name="Zheng Z."/>
            <person name="Cheng S."/>
            <person name="Spooner D."/>
            <person name="Van Deynze A."/>
            <person name="Simon P."/>
        </authorList>
    </citation>
    <scope>NUCLEOTIDE SEQUENCE</scope>
    <source>
        <tissue evidence="2">Leaf</tissue>
    </source>
</reference>
<dbReference type="AlphaFoldDB" id="A0AAF0WND1"/>
<proteinExistence type="predicted"/>
<keyword evidence="3" id="KW-1185">Reference proteome</keyword>
<feature type="domain" description="Helitron helicase-like" evidence="1">
    <location>
        <begin position="95"/>
        <end position="263"/>
    </location>
</feature>
<organism evidence="2 3">
    <name type="scientific">Daucus carota subsp. sativus</name>
    <name type="common">Carrot</name>
    <dbReference type="NCBI Taxonomy" id="79200"/>
    <lineage>
        <taxon>Eukaryota</taxon>
        <taxon>Viridiplantae</taxon>
        <taxon>Streptophyta</taxon>
        <taxon>Embryophyta</taxon>
        <taxon>Tracheophyta</taxon>
        <taxon>Spermatophyta</taxon>
        <taxon>Magnoliopsida</taxon>
        <taxon>eudicotyledons</taxon>
        <taxon>Gunneridae</taxon>
        <taxon>Pentapetalae</taxon>
        <taxon>asterids</taxon>
        <taxon>campanulids</taxon>
        <taxon>Apiales</taxon>
        <taxon>Apiaceae</taxon>
        <taxon>Apioideae</taxon>
        <taxon>Scandiceae</taxon>
        <taxon>Daucinae</taxon>
        <taxon>Daucus</taxon>
        <taxon>Daucus sect. Daucus</taxon>
    </lineage>
</organism>
<name>A0AAF0WND1_DAUCS</name>
<evidence type="ECO:0000313" key="3">
    <source>
        <dbReference type="Proteomes" id="UP000077755"/>
    </source>
</evidence>
<reference evidence="2" key="2">
    <citation type="submission" date="2022-03" db="EMBL/GenBank/DDBJ databases">
        <title>Draft title - Genomic analysis of global carrot germplasm unveils the trajectory of domestication and the origin of high carotenoid orange carrot.</title>
        <authorList>
            <person name="Iorizzo M."/>
            <person name="Ellison S."/>
            <person name="Senalik D."/>
            <person name="Macko-Podgorni A."/>
            <person name="Grzebelus D."/>
            <person name="Bostan H."/>
            <person name="Rolling W."/>
            <person name="Curaba J."/>
            <person name="Simon P."/>
        </authorList>
    </citation>
    <scope>NUCLEOTIDE SEQUENCE</scope>
    <source>
        <tissue evidence="2">Leaf</tissue>
    </source>
</reference>
<dbReference type="PANTHER" id="PTHR10492">
    <property type="match status" value="1"/>
</dbReference>
<dbReference type="Pfam" id="PF14214">
    <property type="entry name" value="Helitron_like_N"/>
    <property type="match status" value="1"/>
</dbReference>
<dbReference type="Proteomes" id="UP000077755">
    <property type="component" value="Chromosome 3"/>
</dbReference>
<evidence type="ECO:0000313" key="2">
    <source>
        <dbReference type="EMBL" id="WOG92304.1"/>
    </source>
</evidence>
<accession>A0AAF0WND1</accession>
<sequence>MQLQFPLLFPQGDDGYHTEIPLKNCKKRRPEPADNDETEGDRKFREHVTMKEYYSYKLMIRTNEGSFLFLLPLHCHKFLTNINHQSCILYNRLTPHLGGRLWQQYVVDAFTAMEQYRLDWISRNQTTIRSDLYNSVRDAVRRGDNDPSHVGKCVILPASFTGSKRYMSQYFKDSLALCRSIGHPSLFLTMTTNSKWPEITEMMKHLPGVNVADAPDVVARVFKMKLDQLIDLIKKKHFFGRCIGLMHVIEFQKRGLPHAHMLVWLDDKDKPKTAEQIDKLVSAEIPDEESDPICYQAVKNYMIHDTGKTVKRKGVLLNNRFVVPYNRELLLRFQCHINLEICNNSRSLKYLFKYCLKGHDTATMLLKRKNDKSSAVDCQERKGKIFDEVRHYLDGRYVSASEAAWRILGFGIHSRWPSVDRLPIHLPDSKYVSFKTGESLQNVCHRADSKRSKLEAWFLANKLLPDAKNYTYNEFPSYFTWLPKECKWKYRQRGDVVGRLSEVHATAGDLLYLRMLLMRKKGCLGFEDIRTVDGVVYDTFKEACGAMGLLQDDNQWHEALSENSHSAFPHQLREMFVNILAHNTVADPLLLWTRHWKCMSEDILRKQRSTTGINDLELPEVDIHNYTLAGILVFTQL</sequence>
<dbReference type="PANTHER" id="PTHR10492:SF57">
    <property type="entry name" value="ATP-DEPENDENT DNA HELICASE"/>
    <property type="match status" value="1"/>
</dbReference>
<dbReference type="InterPro" id="IPR025476">
    <property type="entry name" value="Helitron_helicase-like"/>
</dbReference>
<protein>
    <recommendedName>
        <fullName evidence="1">Helitron helicase-like domain-containing protein</fullName>
    </recommendedName>
</protein>